<keyword evidence="5" id="KW-0963">Cytoplasm</keyword>
<dbReference type="SMART" id="SM00382">
    <property type="entry name" value="AAA"/>
    <property type="match status" value="1"/>
</dbReference>
<evidence type="ECO:0000256" key="5">
    <source>
        <dbReference type="RuleBase" id="RU003825"/>
    </source>
</evidence>
<dbReference type="EMBL" id="JBHUNF010000010">
    <property type="protein sequence ID" value="MFD2675497.1"/>
    <property type="molecule type" value="Genomic_DNA"/>
</dbReference>
<evidence type="ECO:0000256" key="1">
    <source>
        <dbReference type="ARBA" id="ARBA00004690"/>
    </source>
</evidence>
<accession>A0ABW5RK87</accession>
<dbReference type="NCBIfam" id="TIGR00235">
    <property type="entry name" value="udk"/>
    <property type="match status" value="1"/>
</dbReference>
<evidence type="ECO:0000256" key="4">
    <source>
        <dbReference type="ARBA" id="ARBA00022777"/>
    </source>
</evidence>
<keyword evidence="4 5" id="KW-0418">Kinase</keyword>
<evidence type="ECO:0000256" key="2">
    <source>
        <dbReference type="ARBA" id="ARBA00022679"/>
    </source>
</evidence>
<dbReference type="PANTHER" id="PTHR10285">
    <property type="entry name" value="URIDINE KINASE"/>
    <property type="match status" value="1"/>
</dbReference>
<comment type="pathway">
    <text evidence="1 5">Pyrimidine metabolism; UMP biosynthesis via salvage pathway; UMP from uridine: step 1/1.</text>
</comment>
<evidence type="ECO:0000313" key="8">
    <source>
        <dbReference type="Proteomes" id="UP001597453"/>
    </source>
</evidence>
<comment type="caution">
    <text evidence="7">The sequence shown here is derived from an EMBL/GenBank/DDBJ whole genome shotgun (WGS) entry which is preliminary data.</text>
</comment>
<feature type="domain" description="AAA+ ATPase" evidence="6">
    <location>
        <begin position="3"/>
        <end position="153"/>
    </location>
</feature>
<organism evidence="7 8">
    <name type="scientific">Gulosibacter bifidus</name>
    <dbReference type="NCBI Taxonomy" id="272239"/>
    <lineage>
        <taxon>Bacteria</taxon>
        <taxon>Bacillati</taxon>
        <taxon>Actinomycetota</taxon>
        <taxon>Actinomycetes</taxon>
        <taxon>Micrococcales</taxon>
        <taxon>Microbacteriaceae</taxon>
        <taxon>Gulosibacter</taxon>
    </lineage>
</organism>
<dbReference type="InterPro" id="IPR000764">
    <property type="entry name" value="Uridine_kinase-like"/>
</dbReference>
<evidence type="ECO:0000313" key="7">
    <source>
        <dbReference type="EMBL" id="MFD2675497.1"/>
    </source>
</evidence>
<dbReference type="PRINTS" id="PR00988">
    <property type="entry name" value="URIDINKINASE"/>
</dbReference>
<comment type="pathway">
    <text evidence="5">Pyrimidine metabolism; CTP biosynthesis via salvage pathway; CTP from cytidine: step 1/3.</text>
</comment>
<keyword evidence="3 5" id="KW-0547">Nucleotide-binding</keyword>
<dbReference type="CDD" id="cd02023">
    <property type="entry name" value="UMPK"/>
    <property type="match status" value="1"/>
</dbReference>
<dbReference type="NCBIfam" id="NF004018">
    <property type="entry name" value="PRK05480.1"/>
    <property type="match status" value="1"/>
</dbReference>
<comment type="catalytic activity">
    <reaction evidence="5">
        <text>cytidine + ATP = CMP + ADP + H(+)</text>
        <dbReference type="Rhea" id="RHEA:24674"/>
        <dbReference type="ChEBI" id="CHEBI:15378"/>
        <dbReference type="ChEBI" id="CHEBI:17562"/>
        <dbReference type="ChEBI" id="CHEBI:30616"/>
        <dbReference type="ChEBI" id="CHEBI:60377"/>
        <dbReference type="ChEBI" id="CHEBI:456216"/>
        <dbReference type="EC" id="2.7.1.48"/>
    </reaction>
</comment>
<comment type="similarity">
    <text evidence="5">Belongs to the uridine kinase family.</text>
</comment>
<protein>
    <recommendedName>
        <fullName evidence="5">Uridine kinase</fullName>
        <ecNumber evidence="5">2.7.1.48</ecNumber>
    </recommendedName>
</protein>
<dbReference type="InterPro" id="IPR003593">
    <property type="entry name" value="AAA+_ATPase"/>
</dbReference>
<dbReference type="GO" id="GO:0004849">
    <property type="term" value="F:uridine kinase activity"/>
    <property type="evidence" value="ECO:0007669"/>
    <property type="project" value="UniProtKB-EC"/>
</dbReference>
<evidence type="ECO:0000256" key="3">
    <source>
        <dbReference type="ARBA" id="ARBA00022741"/>
    </source>
</evidence>
<dbReference type="InterPro" id="IPR027417">
    <property type="entry name" value="P-loop_NTPase"/>
</dbReference>
<dbReference type="RefSeq" id="WP_083524660.1">
    <property type="nucleotide sequence ID" value="NZ_JBHUNF010000010.1"/>
</dbReference>
<evidence type="ECO:0000259" key="6">
    <source>
        <dbReference type="SMART" id="SM00382"/>
    </source>
</evidence>
<comment type="catalytic activity">
    <reaction evidence="5">
        <text>uridine + ATP = UMP + ADP + H(+)</text>
        <dbReference type="Rhea" id="RHEA:16825"/>
        <dbReference type="ChEBI" id="CHEBI:15378"/>
        <dbReference type="ChEBI" id="CHEBI:16704"/>
        <dbReference type="ChEBI" id="CHEBI:30616"/>
        <dbReference type="ChEBI" id="CHEBI:57865"/>
        <dbReference type="ChEBI" id="CHEBI:456216"/>
        <dbReference type="EC" id="2.7.1.48"/>
    </reaction>
</comment>
<dbReference type="Gene3D" id="3.40.50.300">
    <property type="entry name" value="P-loop containing nucleotide triphosphate hydrolases"/>
    <property type="match status" value="1"/>
</dbReference>
<sequence length="220" mass="24275">MTTPLVVGIAGGSGSGKTVLARALATRFAGESALIFHDNYYCRQDHLTYEERCLTNYDAPEAFDNDLLIEHLDALIRGESIESPVYDFANHNRSDATETVNSAPIIFVEGVLVLADERLRERMTLKLFVDTDADERILRRIKRDVLERGRTIESVETQYLATVKPMHERYVAPSKHWADVIVPEGGRNHGALETLAGGIAASVARLAREAGALRGEGTPQ</sequence>
<keyword evidence="8" id="KW-1185">Reference proteome</keyword>
<keyword evidence="5" id="KW-0067">ATP-binding</keyword>
<name>A0ABW5RK87_9MICO</name>
<comment type="subcellular location">
    <subcellularLocation>
        <location evidence="5">Cytoplasm</location>
    </subcellularLocation>
</comment>
<proteinExistence type="inferred from homology"/>
<dbReference type="InterPro" id="IPR006083">
    <property type="entry name" value="PRK/URK"/>
</dbReference>
<dbReference type="Proteomes" id="UP001597453">
    <property type="component" value="Unassembled WGS sequence"/>
</dbReference>
<dbReference type="SUPFAM" id="SSF52540">
    <property type="entry name" value="P-loop containing nucleoside triphosphate hydrolases"/>
    <property type="match status" value="1"/>
</dbReference>
<dbReference type="EC" id="2.7.1.48" evidence="5"/>
<keyword evidence="2 5" id="KW-0808">Transferase</keyword>
<dbReference type="Pfam" id="PF00485">
    <property type="entry name" value="PRK"/>
    <property type="match status" value="1"/>
</dbReference>
<gene>
    <name evidence="7" type="primary">udk</name>
    <name evidence="7" type="ORF">ACFSUQ_09365</name>
</gene>
<reference evidence="8" key="1">
    <citation type="journal article" date="2019" name="Int. J. Syst. Evol. Microbiol.">
        <title>The Global Catalogue of Microorganisms (GCM) 10K type strain sequencing project: providing services to taxonomists for standard genome sequencing and annotation.</title>
        <authorList>
            <consortium name="The Broad Institute Genomics Platform"/>
            <consortium name="The Broad Institute Genome Sequencing Center for Infectious Disease"/>
            <person name="Wu L."/>
            <person name="Ma J."/>
        </authorList>
    </citation>
    <scope>NUCLEOTIDE SEQUENCE [LARGE SCALE GENOMIC DNA]</scope>
    <source>
        <strain evidence="8">TISTR 1511</strain>
    </source>
</reference>